<evidence type="ECO:0000313" key="1">
    <source>
        <dbReference type="EMBL" id="AXB42006.1"/>
    </source>
</evidence>
<sequence length="87" mass="9125">MSEQSDELSHRALAMLRAVAERRAMMSGSCEPDLFIDGFACCDQVTAHALARAGYLRPAEAPARPGARVRAELTPAGWAAVGVVAAA</sequence>
<evidence type="ECO:0000313" key="2">
    <source>
        <dbReference type="Proteomes" id="UP000250434"/>
    </source>
</evidence>
<dbReference type="OrthoDB" id="3700530at2"/>
<reference evidence="1 2" key="1">
    <citation type="submission" date="2016-04" db="EMBL/GenBank/DDBJ databases">
        <title>Complete genome sequence and analysis of deep-sea sediment isolate, Amycolatopsis sp. WP1.</title>
        <authorList>
            <person name="Wang H."/>
            <person name="Chen S."/>
            <person name="Wu Q."/>
        </authorList>
    </citation>
    <scope>NUCLEOTIDE SEQUENCE [LARGE SCALE GENOMIC DNA]</scope>
    <source>
        <strain evidence="1 2">WP1</strain>
    </source>
</reference>
<dbReference type="KEGG" id="aab:A4R43_05245"/>
<organism evidence="1 2">
    <name type="scientific">Amycolatopsis albispora</name>
    <dbReference type="NCBI Taxonomy" id="1804986"/>
    <lineage>
        <taxon>Bacteria</taxon>
        <taxon>Bacillati</taxon>
        <taxon>Actinomycetota</taxon>
        <taxon>Actinomycetes</taxon>
        <taxon>Pseudonocardiales</taxon>
        <taxon>Pseudonocardiaceae</taxon>
        <taxon>Amycolatopsis</taxon>
    </lineage>
</organism>
<dbReference type="EMBL" id="CP015163">
    <property type="protein sequence ID" value="AXB42006.1"/>
    <property type="molecule type" value="Genomic_DNA"/>
</dbReference>
<keyword evidence="2" id="KW-1185">Reference proteome</keyword>
<proteinExistence type="predicted"/>
<dbReference type="Proteomes" id="UP000250434">
    <property type="component" value="Chromosome"/>
</dbReference>
<evidence type="ECO:0008006" key="3">
    <source>
        <dbReference type="Google" id="ProtNLM"/>
    </source>
</evidence>
<gene>
    <name evidence="1" type="ORF">A4R43_05245</name>
</gene>
<name>A0A344L1T2_9PSEU</name>
<accession>A0A344L1T2</accession>
<dbReference type="RefSeq" id="WP_113691272.1">
    <property type="nucleotide sequence ID" value="NZ_CP015163.1"/>
</dbReference>
<dbReference type="AlphaFoldDB" id="A0A344L1T2"/>
<protein>
    <recommendedName>
        <fullName evidence="3">MarR family transcriptional regulator</fullName>
    </recommendedName>
</protein>